<dbReference type="InterPro" id="IPR043502">
    <property type="entry name" value="DNA/RNA_pol_sf"/>
</dbReference>
<dbReference type="Gene3D" id="3.10.10.10">
    <property type="entry name" value="HIV Type 1 Reverse Transcriptase, subunit A, domain 1"/>
    <property type="match status" value="1"/>
</dbReference>
<dbReference type="CDD" id="cd01647">
    <property type="entry name" value="RT_LTR"/>
    <property type="match status" value="1"/>
</dbReference>
<gene>
    <name evidence="2" type="ORF">Prudu_013169</name>
</gene>
<reference evidence="2" key="1">
    <citation type="journal article" date="2019" name="Science">
        <title>Mutation of a bHLH transcription factor allowed almond domestication.</title>
        <authorList>
            <person name="Sanchez-Perez R."/>
            <person name="Pavan S."/>
            <person name="Mazzeo R."/>
            <person name="Moldovan C."/>
            <person name="Aiese Cigliano R."/>
            <person name="Del Cueto J."/>
            <person name="Ricciardi F."/>
            <person name="Lotti C."/>
            <person name="Ricciardi L."/>
            <person name="Dicenta F."/>
            <person name="Lopez-Marques R.L."/>
            <person name="Lindberg Moller B."/>
        </authorList>
    </citation>
    <scope>NUCLEOTIDE SEQUENCE</scope>
</reference>
<accession>A0A4Y1RE71</accession>
<dbReference type="InterPro" id="IPR053134">
    <property type="entry name" value="RNA-dir_DNA_polymerase"/>
</dbReference>
<dbReference type="FunFam" id="3.30.70.270:FF:000003">
    <property type="entry name" value="Transposon Ty3-G Gag-Pol polyprotein"/>
    <property type="match status" value="1"/>
</dbReference>
<dbReference type="Gene3D" id="3.30.70.270">
    <property type="match status" value="1"/>
</dbReference>
<sequence>MRYYQVKIAPRDELKTACVTRYWSYEFLVMSFGLTNTPATFCTLMNKVFPPLLDKFVVVCINDIVVYSNSLEKHLEYLQRVFQVLRENKLYVKKKKKYSFVQEEVEFISHKIRDVAVDDTMLTCLRPVEEVIYGGTSAETSRS</sequence>
<dbReference type="PANTHER" id="PTHR24559">
    <property type="entry name" value="TRANSPOSON TY3-I GAG-POL POLYPROTEIN"/>
    <property type="match status" value="1"/>
</dbReference>
<protein>
    <submittedName>
        <fullName evidence="2">Transposable element protein</fullName>
    </submittedName>
</protein>
<dbReference type="EMBL" id="AP019300">
    <property type="protein sequence ID" value="BBH02560.1"/>
    <property type="molecule type" value="Genomic_DNA"/>
</dbReference>
<evidence type="ECO:0000259" key="1">
    <source>
        <dbReference type="Pfam" id="PF00078"/>
    </source>
</evidence>
<feature type="domain" description="Reverse transcriptase" evidence="1">
    <location>
        <begin position="3"/>
        <end position="112"/>
    </location>
</feature>
<name>A0A4Y1RE71_PRUDU</name>
<dbReference type="InterPro" id="IPR043128">
    <property type="entry name" value="Rev_trsase/Diguanyl_cyclase"/>
</dbReference>
<dbReference type="AlphaFoldDB" id="A0A4Y1RE71"/>
<evidence type="ECO:0000313" key="2">
    <source>
        <dbReference type="EMBL" id="BBH02560.1"/>
    </source>
</evidence>
<proteinExistence type="predicted"/>
<dbReference type="Pfam" id="PF00078">
    <property type="entry name" value="RVT_1"/>
    <property type="match status" value="1"/>
</dbReference>
<dbReference type="SUPFAM" id="SSF56672">
    <property type="entry name" value="DNA/RNA polymerases"/>
    <property type="match status" value="1"/>
</dbReference>
<dbReference type="PANTHER" id="PTHR24559:SF436">
    <property type="entry name" value="RNA-DIRECTED DNA POLYMERASE HOMOLOG"/>
    <property type="match status" value="1"/>
</dbReference>
<dbReference type="InterPro" id="IPR000477">
    <property type="entry name" value="RT_dom"/>
</dbReference>
<organism evidence="2">
    <name type="scientific">Prunus dulcis</name>
    <name type="common">Almond</name>
    <name type="synonym">Amygdalus dulcis</name>
    <dbReference type="NCBI Taxonomy" id="3755"/>
    <lineage>
        <taxon>Eukaryota</taxon>
        <taxon>Viridiplantae</taxon>
        <taxon>Streptophyta</taxon>
        <taxon>Embryophyta</taxon>
        <taxon>Tracheophyta</taxon>
        <taxon>Spermatophyta</taxon>
        <taxon>Magnoliopsida</taxon>
        <taxon>eudicotyledons</taxon>
        <taxon>Gunneridae</taxon>
        <taxon>Pentapetalae</taxon>
        <taxon>rosids</taxon>
        <taxon>fabids</taxon>
        <taxon>Rosales</taxon>
        <taxon>Rosaceae</taxon>
        <taxon>Amygdaloideae</taxon>
        <taxon>Amygdaleae</taxon>
        <taxon>Prunus</taxon>
    </lineage>
</organism>